<dbReference type="EMBL" id="JTDF01000697">
    <property type="protein sequence ID" value="KAF8571122.1"/>
    <property type="molecule type" value="Genomic_DNA"/>
</dbReference>
<reference evidence="1 2" key="1">
    <citation type="submission" date="2019-07" db="EMBL/GenBank/DDBJ databases">
        <title>Annotation for the trematode Paragonimus westermani.</title>
        <authorList>
            <person name="Choi Y.-J."/>
        </authorList>
    </citation>
    <scope>NUCLEOTIDE SEQUENCE [LARGE SCALE GENOMIC DNA]</scope>
    <source>
        <strain evidence="1">180907_Pwestermani</strain>
    </source>
</reference>
<proteinExistence type="predicted"/>
<gene>
    <name evidence="1" type="ORF">P879_04317</name>
</gene>
<feature type="non-terminal residue" evidence="1">
    <location>
        <position position="1"/>
    </location>
</feature>
<sequence>IESHLSSNNIHANSLKELVKFSRGDHHVSAEKAMELGALALVSNGQRVLKSVASLNSIVPQNLRHMLTDEQWSTVSLKLREFISSYALR</sequence>
<organism evidence="1 2">
    <name type="scientific">Paragonimus westermani</name>
    <dbReference type="NCBI Taxonomy" id="34504"/>
    <lineage>
        <taxon>Eukaryota</taxon>
        <taxon>Metazoa</taxon>
        <taxon>Spiralia</taxon>
        <taxon>Lophotrochozoa</taxon>
        <taxon>Platyhelminthes</taxon>
        <taxon>Trematoda</taxon>
        <taxon>Digenea</taxon>
        <taxon>Plagiorchiida</taxon>
        <taxon>Troglotremata</taxon>
        <taxon>Troglotrematidae</taxon>
        <taxon>Paragonimus</taxon>
    </lineage>
</organism>
<dbReference type="Proteomes" id="UP000699462">
    <property type="component" value="Unassembled WGS sequence"/>
</dbReference>
<keyword evidence="2" id="KW-1185">Reference proteome</keyword>
<protein>
    <submittedName>
        <fullName evidence="1">Uncharacterized protein</fullName>
    </submittedName>
</protein>
<evidence type="ECO:0000313" key="1">
    <source>
        <dbReference type="EMBL" id="KAF8571122.1"/>
    </source>
</evidence>
<comment type="caution">
    <text evidence="1">The sequence shown here is derived from an EMBL/GenBank/DDBJ whole genome shotgun (WGS) entry which is preliminary data.</text>
</comment>
<evidence type="ECO:0000313" key="2">
    <source>
        <dbReference type="Proteomes" id="UP000699462"/>
    </source>
</evidence>
<accession>A0A8T0DVC5</accession>
<dbReference type="AlphaFoldDB" id="A0A8T0DVC5"/>
<name>A0A8T0DVC5_9TREM</name>